<accession>G3WHN2</accession>
<reference evidence="13" key="2">
    <citation type="submission" date="2025-08" db="UniProtKB">
        <authorList>
            <consortium name="Ensembl"/>
        </authorList>
    </citation>
    <scope>IDENTIFICATION</scope>
</reference>
<dbReference type="InterPro" id="IPR033112">
    <property type="entry name" value="PLA2_Asp_AS"/>
</dbReference>
<feature type="disulfide bond" evidence="9">
    <location>
        <begin position="47"/>
        <end position="138"/>
    </location>
</feature>
<evidence type="ECO:0000256" key="3">
    <source>
        <dbReference type="ARBA" id="ARBA00022525"/>
    </source>
</evidence>
<dbReference type="InterPro" id="IPR036444">
    <property type="entry name" value="PLipase_A2_dom_sf"/>
</dbReference>
<dbReference type="GeneTree" id="ENSGT00940000161938"/>
<dbReference type="Pfam" id="PF00068">
    <property type="entry name" value="Phospholip_A2_1"/>
    <property type="match status" value="1"/>
</dbReference>
<feature type="disulfide bond" evidence="9">
    <location>
        <begin position="80"/>
        <end position="104"/>
    </location>
</feature>
<feature type="disulfide bond" evidence="9">
    <location>
        <begin position="98"/>
        <end position="109"/>
    </location>
</feature>
<dbReference type="GO" id="GO:0046470">
    <property type="term" value="P:phosphatidylcholine metabolic process"/>
    <property type="evidence" value="ECO:0007669"/>
    <property type="project" value="Ensembl"/>
</dbReference>
<dbReference type="GO" id="GO:0047498">
    <property type="term" value="F:calcium-dependent phospholipase A2 activity"/>
    <property type="evidence" value="ECO:0007669"/>
    <property type="project" value="Ensembl"/>
</dbReference>
<feature type="disulfide bond" evidence="9">
    <location>
        <begin position="70"/>
        <end position="145"/>
    </location>
</feature>
<dbReference type="GO" id="GO:0016042">
    <property type="term" value="P:lipid catabolic process"/>
    <property type="evidence" value="ECO:0007669"/>
    <property type="project" value="InterPro"/>
</dbReference>
<evidence type="ECO:0000256" key="7">
    <source>
        <dbReference type="PIRSR" id="PIRSR601211-1"/>
    </source>
</evidence>
<feature type="active site" evidence="7">
    <location>
        <position position="68"/>
    </location>
</feature>
<gene>
    <name evidence="13" type="primary">PLA2G2D</name>
</gene>
<evidence type="ECO:0000256" key="10">
    <source>
        <dbReference type="RuleBase" id="RU003654"/>
    </source>
</evidence>
<evidence type="ECO:0000256" key="1">
    <source>
        <dbReference type="ARBA" id="ARBA00004613"/>
    </source>
</evidence>
<keyword evidence="8 11" id="KW-0106">Calcium</keyword>
<evidence type="ECO:0000256" key="2">
    <source>
        <dbReference type="ARBA" id="ARBA00007056"/>
    </source>
</evidence>
<feature type="binding site" evidence="8">
    <location>
        <position position="50"/>
    </location>
    <ligand>
        <name>Ca(2+)</name>
        <dbReference type="ChEBI" id="CHEBI:29108"/>
    </ligand>
</feature>
<evidence type="ECO:0000256" key="9">
    <source>
        <dbReference type="PIRSR" id="PIRSR601211-3"/>
    </source>
</evidence>
<dbReference type="FunFam" id="1.20.90.10:FF:000001">
    <property type="entry name" value="Basic phospholipase A2 homolog"/>
    <property type="match status" value="1"/>
</dbReference>
<dbReference type="Gene3D" id="1.20.90.10">
    <property type="entry name" value="Phospholipase A2 domain"/>
    <property type="match status" value="1"/>
</dbReference>
<dbReference type="InParanoid" id="G3WHN2"/>
<evidence type="ECO:0000256" key="8">
    <source>
        <dbReference type="PIRSR" id="PIRSR601211-2"/>
    </source>
</evidence>
<feature type="domain" description="Phospholipase A2-like central" evidence="12">
    <location>
        <begin position="22"/>
        <end position="139"/>
    </location>
</feature>
<dbReference type="PRINTS" id="PR00389">
    <property type="entry name" value="PHPHLIPASEA2"/>
</dbReference>
<keyword evidence="11" id="KW-0443">Lipid metabolism</keyword>
<dbReference type="GO" id="GO:0050482">
    <property type="term" value="P:arachidonate secretion"/>
    <property type="evidence" value="ECO:0007669"/>
    <property type="project" value="InterPro"/>
</dbReference>
<feature type="binding site" evidence="8">
    <location>
        <position position="69"/>
    </location>
    <ligand>
        <name>Ca(2+)</name>
        <dbReference type="ChEBI" id="CHEBI:29108"/>
    </ligand>
</feature>
<evidence type="ECO:0000313" key="14">
    <source>
        <dbReference type="Proteomes" id="UP000007648"/>
    </source>
</evidence>
<dbReference type="STRING" id="9305.ENSSHAP00000014937"/>
<dbReference type="InterPro" id="IPR001211">
    <property type="entry name" value="PLA2"/>
</dbReference>
<dbReference type="CDD" id="cd00125">
    <property type="entry name" value="PLA2c"/>
    <property type="match status" value="1"/>
</dbReference>
<feature type="binding site" evidence="8">
    <location>
        <position position="52"/>
    </location>
    <ligand>
        <name>Ca(2+)</name>
        <dbReference type="ChEBI" id="CHEBI:29108"/>
    </ligand>
</feature>
<dbReference type="KEGG" id="shr:100930695"/>
<dbReference type="CTD" id="26279"/>
<dbReference type="SMART" id="SM00085">
    <property type="entry name" value="PA2c"/>
    <property type="match status" value="1"/>
</dbReference>
<comment type="catalytic activity">
    <reaction evidence="5">
        <text>1-hexadecanoyl-2-(9Z-octadecenoyl)-sn-glycero-3-phosphocholine + H2O = 1-hexadecanoyl-sn-glycero-3-phosphocholine + (9Z)-octadecenoate + H(+)</text>
        <dbReference type="Rhea" id="RHEA:38779"/>
        <dbReference type="ChEBI" id="CHEBI:15377"/>
        <dbReference type="ChEBI" id="CHEBI:15378"/>
        <dbReference type="ChEBI" id="CHEBI:30823"/>
        <dbReference type="ChEBI" id="CHEBI:72998"/>
        <dbReference type="ChEBI" id="CHEBI:73001"/>
    </reaction>
    <physiologicalReaction direction="left-to-right" evidence="5">
        <dbReference type="Rhea" id="RHEA:38780"/>
    </physiologicalReaction>
</comment>
<keyword evidence="11" id="KW-0378">Hydrolase</keyword>
<dbReference type="InterPro" id="IPR033113">
    <property type="entry name" value="PLA2_histidine"/>
</dbReference>
<feature type="disulfide bond" evidence="9">
    <location>
        <begin position="64"/>
        <end position="118"/>
    </location>
</feature>
<sequence>MQLVLLWVVLITLGAIAPSHGSLKELNKMIKQATGKNPIFSYLNYGCHCGLGGKGQPKDPTDWCCKIHDCCYKHLQQQRCHVLVGRYNYNYNDGNIVCWGESHCEKKICQCDKELALCLQRNLESYQKSYSFFLKFLCEDQNPKC</sequence>
<feature type="disulfide bond" evidence="9">
    <location>
        <begin position="71"/>
        <end position="111"/>
    </location>
</feature>
<comment type="similarity">
    <text evidence="2 10">Belongs to the phospholipase A2 family.</text>
</comment>
<dbReference type="eggNOG" id="KOG4087">
    <property type="taxonomic scope" value="Eukaryota"/>
</dbReference>
<dbReference type="PROSITE" id="PS00119">
    <property type="entry name" value="PA2_ASP"/>
    <property type="match status" value="1"/>
</dbReference>
<dbReference type="SUPFAM" id="SSF48619">
    <property type="entry name" value="Phospholipase A2, PLA2"/>
    <property type="match status" value="1"/>
</dbReference>
<evidence type="ECO:0000256" key="6">
    <source>
        <dbReference type="ARBA" id="ARBA00049039"/>
    </source>
</evidence>
<reference evidence="13 14" key="1">
    <citation type="journal article" date="2011" name="Proc. Natl. Acad. Sci. U.S.A.">
        <title>Genetic diversity and population structure of the endangered marsupial Sarcophilus harrisii (Tasmanian devil).</title>
        <authorList>
            <person name="Miller W."/>
            <person name="Hayes V.M."/>
            <person name="Ratan A."/>
            <person name="Petersen D.C."/>
            <person name="Wittekindt N.E."/>
            <person name="Miller J."/>
            <person name="Walenz B."/>
            <person name="Knight J."/>
            <person name="Qi J."/>
            <person name="Zhao F."/>
            <person name="Wang Q."/>
            <person name="Bedoya-Reina O.C."/>
            <person name="Katiyar N."/>
            <person name="Tomsho L.P."/>
            <person name="Kasson L.M."/>
            <person name="Hardie R.A."/>
            <person name="Woodbridge P."/>
            <person name="Tindall E.A."/>
            <person name="Bertelsen M.F."/>
            <person name="Dixon D."/>
            <person name="Pyecroft S."/>
            <person name="Helgen K.M."/>
            <person name="Lesk A.M."/>
            <person name="Pringle T.H."/>
            <person name="Patterson N."/>
            <person name="Zhang Y."/>
            <person name="Kreiss A."/>
            <person name="Woods G.M."/>
            <person name="Jones M.E."/>
            <person name="Schuster S.C."/>
        </authorList>
    </citation>
    <scope>NUCLEOTIDE SEQUENCE [LARGE SCALE GENOMIC DNA]</scope>
</reference>
<dbReference type="HOGENOM" id="CLU_090683_3_0_1"/>
<comment type="catalytic activity">
    <reaction evidence="11">
        <text>a 1,2-diacyl-sn-glycero-3-phosphocholine + H2O = a 1-acyl-sn-glycero-3-phosphocholine + a fatty acid + H(+)</text>
        <dbReference type="Rhea" id="RHEA:15801"/>
        <dbReference type="ChEBI" id="CHEBI:15377"/>
        <dbReference type="ChEBI" id="CHEBI:15378"/>
        <dbReference type="ChEBI" id="CHEBI:28868"/>
        <dbReference type="ChEBI" id="CHEBI:57643"/>
        <dbReference type="ChEBI" id="CHEBI:58168"/>
        <dbReference type="EC" id="3.1.1.4"/>
    </reaction>
</comment>
<dbReference type="EC" id="3.1.1.4" evidence="11"/>
<dbReference type="GeneID" id="100930695"/>
<dbReference type="AlphaFoldDB" id="G3WHN2"/>
<organism evidence="13 14">
    <name type="scientific">Sarcophilus harrisii</name>
    <name type="common">Tasmanian devil</name>
    <name type="synonym">Sarcophilus laniarius</name>
    <dbReference type="NCBI Taxonomy" id="9305"/>
    <lineage>
        <taxon>Eukaryota</taxon>
        <taxon>Metazoa</taxon>
        <taxon>Chordata</taxon>
        <taxon>Craniata</taxon>
        <taxon>Vertebrata</taxon>
        <taxon>Euteleostomi</taxon>
        <taxon>Mammalia</taxon>
        <taxon>Metatheria</taxon>
        <taxon>Dasyuromorphia</taxon>
        <taxon>Dasyuridae</taxon>
        <taxon>Sarcophilus</taxon>
    </lineage>
</organism>
<dbReference type="PANTHER" id="PTHR11716:SF57">
    <property type="entry name" value="GROUP IID SECRETORY PHOSPHOLIPASE A2"/>
    <property type="match status" value="1"/>
</dbReference>
<proteinExistence type="inferred from homology"/>
<feature type="active site" evidence="7">
    <location>
        <position position="112"/>
    </location>
</feature>
<evidence type="ECO:0000256" key="5">
    <source>
        <dbReference type="ARBA" id="ARBA00048699"/>
    </source>
</evidence>
<dbReference type="InterPro" id="IPR016090">
    <property type="entry name" value="PLA2-like_dom"/>
</dbReference>
<evidence type="ECO:0000259" key="12">
    <source>
        <dbReference type="SMART" id="SM00085"/>
    </source>
</evidence>
<dbReference type="FunCoup" id="G3WHN2">
    <property type="interactions" value="446"/>
</dbReference>
<dbReference type="OMA" id="GDIQCSD"/>
<comment type="cofactor">
    <cofactor evidence="8">
        <name>Ca(2+)</name>
        <dbReference type="ChEBI" id="CHEBI:29108"/>
    </cofactor>
    <text evidence="8">Binds 1 Ca(2+) ion per subunit.</text>
</comment>
<dbReference type="GO" id="GO:0005543">
    <property type="term" value="F:phospholipid binding"/>
    <property type="evidence" value="ECO:0007669"/>
    <property type="project" value="TreeGrafter"/>
</dbReference>
<feature type="disulfide bond" evidence="9">
    <location>
        <begin position="49"/>
        <end position="65"/>
    </location>
</feature>
<dbReference type="PROSITE" id="PS00118">
    <property type="entry name" value="PA2_HIS"/>
    <property type="match status" value="1"/>
</dbReference>
<dbReference type="GO" id="GO:0005509">
    <property type="term" value="F:calcium ion binding"/>
    <property type="evidence" value="ECO:0007669"/>
    <property type="project" value="InterPro"/>
</dbReference>
<evidence type="ECO:0000256" key="4">
    <source>
        <dbReference type="ARBA" id="ARBA00023157"/>
    </source>
</evidence>
<dbReference type="GO" id="GO:0005576">
    <property type="term" value="C:extracellular region"/>
    <property type="evidence" value="ECO:0007669"/>
    <property type="project" value="UniProtKB-SubCell"/>
</dbReference>
<feature type="chain" id="PRO_5001390550" description="Phospholipase A2" evidence="11">
    <location>
        <begin position="22"/>
        <end position="145"/>
    </location>
</feature>
<keyword evidence="8" id="KW-0479">Metal-binding</keyword>
<dbReference type="RefSeq" id="XP_012400949.1">
    <property type="nucleotide sequence ID" value="XM_012545495.2"/>
</dbReference>
<dbReference type="GO" id="GO:0042130">
    <property type="term" value="P:negative regulation of T cell proliferation"/>
    <property type="evidence" value="ECO:0007669"/>
    <property type="project" value="TreeGrafter"/>
</dbReference>
<dbReference type="Ensembl" id="ENSSHAT00000015062.2">
    <property type="protein sequence ID" value="ENSSHAP00000014937.1"/>
    <property type="gene ID" value="ENSSHAG00000012745.2"/>
</dbReference>
<feature type="signal peptide" evidence="11">
    <location>
        <begin position="1"/>
        <end position="21"/>
    </location>
</feature>
<protein>
    <recommendedName>
        <fullName evidence="11">Phospholipase A2</fullName>
        <ecNumber evidence="11">3.1.1.4</ecNumber>
    </recommendedName>
</protein>
<keyword evidence="11" id="KW-0732">Signal</keyword>
<dbReference type="OrthoDB" id="5841574at2759"/>
<name>G3WHN2_SARHA</name>
<comment type="catalytic activity">
    <reaction evidence="6">
        <text>1-hexadecanoyl-2-(9Z,12Z-octadecadienoyl)-sn-glycero-3-phosphoethanolamine + H2O = 1-hexadecanoyl-sn-glycero-3-phosphoethanolamine + (9Z,12Z)-octadecadienoate + H(+)</text>
        <dbReference type="Rhea" id="RHEA:40815"/>
        <dbReference type="ChEBI" id="CHEBI:15377"/>
        <dbReference type="ChEBI" id="CHEBI:15378"/>
        <dbReference type="ChEBI" id="CHEBI:30245"/>
        <dbReference type="ChEBI" id="CHEBI:73004"/>
        <dbReference type="ChEBI" id="CHEBI:73008"/>
    </reaction>
    <physiologicalReaction direction="left-to-right" evidence="6">
        <dbReference type="Rhea" id="RHEA:40816"/>
    </physiologicalReaction>
</comment>
<reference evidence="13" key="3">
    <citation type="submission" date="2025-09" db="UniProtKB">
        <authorList>
            <consortium name="Ensembl"/>
        </authorList>
    </citation>
    <scope>IDENTIFICATION</scope>
</reference>
<comment type="subcellular location">
    <subcellularLocation>
        <location evidence="1 11">Secreted</location>
    </subcellularLocation>
</comment>
<evidence type="ECO:0000256" key="11">
    <source>
        <dbReference type="RuleBase" id="RU361236"/>
    </source>
</evidence>
<evidence type="ECO:0000313" key="13">
    <source>
        <dbReference type="Ensembl" id="ENSSHAP00000014937.1"/>
    </source>
</evidence>
<keyword evidence="3 11" id="KW-0964">Secreted</keyword>
<dbReference type="PANTHER" id="PTHR11716">
    <property type="entry name" value="PHOSPHOLIPASE A2 FAMILY MEMBER"/>
    <property type="match status" value="1"/>
</dbReference>
<keyword evidence="4 9" id="KW-1015">Disulfide bond</keyword>
<keyword evidence="14" id="KW-1185">Reference proteome</keyword>
<dbReference type="Proteomes" id="UP000007648">
    <property type="component" value="Unassembled WGS sequence"/>
</dbReference>